<dbReference type="Gene3D" id="3.90.1750.20">
    <property type="entry name" value="Putative Large Serine Recombinase, Chain B, Domain 2"/>
    <property type="match status" value="1"/>
</dbReference>
<dbReference type="PROSITE" id="PS51737">
    <property type="entry name" value="RECOMBINASE_DNA_BIND"/>
    <property type="match status" value="1"/>
</dbReference>
<dbReference type="Gene3D" id="3.40.50.1390">
    <property type="entry name" value="Resolvase, N-terminal catalytic domain"/>
    <property type="match status" value="1"/>
</dbReference>
<feature type="domain" description="Resolvase/invertase-type recombinase catalytic" evidence="2">
    <location>
        <begin position="5"/>
        <end position="158"/>
    </location>
</feature>
<dbReference type="PANTHER" id="PTHR30461:SF23">
    <property type="entry name" value="DNA RECOMBINASE-RELATED"/>
    <property type="match status" value="1"/>
</dbReference>
<dbReference type="InterPro" id="IPR025827">
    <property type="entry name" value="Zn_ribbon_recom_dom"/>
</dbReference>
<evidence type="ECO:0000313" key="4">
    <source>
        <dbReference type="EMBL" id="GLC31174.1"/>
    </source>
</evidence>
<sequence>MKIWNVAIYARVSTDKKEQEESMPAQVQSLKKWLSEKAKEDTTSFYNLVEIYEDKGFTGSNFDRKDFNRMIEDIEAKKINMVLTRDLSRFARNYIDAGYYIENYFIVNQIRFVCTLDNVDNFEEINDIIPFKNILNEYYIKDCSKKVRDALKQRMIRGSSIASRPPYGYKFEVIYEGDNKTITLVPADDETTEVVREIFKLFLNGWGYGRIATYLNSKKIPPPSKKTVTYTNSKFGIWCNGTIKSILTNPKYGGIMMQQRWKKISYKVKTVKPTEVNEWINGGEFKGIIEKDIFEEVQDSIKKRSQKYRYKGDTKHAYSTVLKCNECHGSMSYRKNYNGYKCTNSQKGGGRCSAHSIKEEVLNKIIVQDLRRYVAQFTDEDKICKALTEQKQSKASSFNELEKIKKELKKLDRKFQKVYDDKLNELINQRNFENIVSDIQKKQDALILRKKELENLNEKLECINNTYEHYKDQIGKLINFQLFERELVEKLVSRIIVSEDKLTKVKEVYIYYNFKDSISEMTNNV</sequence>
<dbReference type="InterPro" id="IPR036162">
    <property type="entry name" value="Resolvase-like_N_sf"/>
</dbReference>
<accession>A0ABQ5N7J2</accession>
<evidence type="ECO:0000259" key="2">
    <source>
        <dbReference type="PROSITE" id="PS51736"/>
    </source>
</evidence>
<proteinExistence type="predicted"/>
<name>A0ABQ5N7J2_9CLOT</name>
<dbReference type="RefSeq" id="WP_264850454.1">
    <property type="nucleotide sequence ID" value="NZ_BRXR01000001.1"/>
</dbReference>
<evidence type="ECO:0000259" key="3">
    <source>
        <dbReference type="PROSITE" id="PS51737"/>
    </source>
</evidence>
<dbReference type="EMBL" id="BRXR01000001">
    <property type="protein sequence ID" value="GLC31174.1"/>
    <property type="molecule type" value="Genomic_DNA"/>
</dbReference>
<dbReference type="PROSITE" id="PS51736">
    <property type="entry name" value="RECOMBINASES_3"/>
    <property type="match status" value="1"/>
</dbReference>
<keyword evidence="5" id="KW-1185">Reference proteome</keyword>
<dbReference type="InterPro" id="IPR006119">
    <property type="entry name" value="Resolv_N"/>
</dbReference>
<organism evidence="4 5">
    <name type="scientific">Clostridium omnivorum</name>
    <dbReference type="NCBI Taxonomy" id="1604902"/>
    <lineage>
        <taxon>Bacteria</taxon>
        <taxon>Bacillati</taxon>
        <taxon>Bacillota</taxon>
        <taxon>Clostridia</taxon>
        <taxon>Eubacteriales</taxon>
        <taxon>Clostridiaceae</taxon>
        <taxon>Clostridium</taxon>
    </lineage>
</organism>
<comment type="caution">
    <text evidence="4">The sequence shown here is derived from an EMBL/GenBank/DDBJ whole genome shotgun (WGS) entry which is preliminary data.</text>
</comment>
<dbReference type="PANTHER" id="PTHR30461">
    <property type="entry name" value="DNA-INVERTASE FROM LAMBDOID PROPHAGE"/>
    <property type="match status" value="1"/>
</dbReference>
<dbReference type="InterPro" id="IPR050639">
    <property type="entry name" value="SSR_resolvase"/>
</dbReference>
<evidence type="ECO:0000313" key="5">
    <source>
        <dbReference type="Proteomes" id="UP001208567"/>
    </source>
</evidence>
<reference evidence="4 5" key="1">
    <citation type="journal article" date="2024" name="Int. J. Syst. Evol. Microbiol.">
        <title>Clostridium omnivorum sp. nov., isolated from anoxic soil under the treatment of reductive soil disinfestation.</title>
        <authorList>
            <person name="Ueki A."/>
            <person name="Tonouchi A."/>
            <person name="Kaku N."/>
            <person name="Honma S."/>
            <person name="Ueki K."/>
        </authorList>
    </citation>
    <scope>NUCLEOTIDE SEQUENCE [LARGE SCALE GENOMIC DNA]</scope>
    <source>
        <strain evidence="4 5">E14</strain>
    </source>
</reference>
<evidence type="ECO:0000256" key="1">
    <source>
        <dbReference type="SAM" id="Coils"/>
    </source>
</evidence>
<dbReference type="SUPFAM" id="SSF53041">
    <property type="entry name" value="Resolvase-like"/>
    <property type="match status" value="1"/>
</dbReference>
<dbReference type="Pfam" id="PF00239">
    <property type="entry name" value="Resolvase"/>
    <property type="match status" value="1"/>
</dbReference>
<gene>
    <name evidence="4" type="primary">tndX_2</name>
    <name evidence="4" type="ORF">bsdE14_25840</name>
</gene>
<dbReference type="Proteomes" id="UP001208567">
    <property type="component" value="Unassembled WGS sequence"/>
</dbReference>
<feature type="coiled-coil region" evidence="1">
    <location>
        <begin position="394"/>
        <end position="473"/>
    </location>
</feature>
<dbReference type="InterPro" id="IPR038109">
    <property type="entry name" value="DNA_bind_recomb_sf"/>
</dbReference>
<keyword evidence="1" id="KW-0175">Coiled coil</keyword>
<dbReference type="Pfam" id="PF07508">
    <property type="entry name" value="Recombinase"/>
    <property type="match status" value="1"/>
</dbReference>
<dbReference type="SMART" id="SM00857">
    <property type="entry name" value="Resolvase"/>
    <property type="match status" value="1"/>
</dbReference>
<protein>
    <submittedName>
        <fullName evidence="4">Recombinase</fullName>
    </submittedName>
</protein>
<dbReference type="InterPro" id="IPR011109">
    <property type="entry name" value="DNA_bind_recombinase_dom"/>
</dbReference>
<feature type="domain" description="Recombinase" evidence="3">
    <location>
        <begin position="166"/>
        <end position="308"/>
    </location>
</feature>
<dbReference type="Pfam" id="PF13408">
    <property type="entry name" value="Zn_ribbon_recom"/>
    <property type="match status" value="1"/>
</dbReference>